<keyword evidence="3" id="KW-1185">Reference proteome</keyword>
<evidence type="ECO:0000313" key="3">
    <source>
        <dbReference type="Proteomes" id="UP000298017"/>
    </source>
</evidence>
<dbReference type="AlphaFoldDB" id="A0AAX2SEW7"/>
<dbReference type="Proteomes" id="UP000298017">
    <property type="component" value="Unassembled WGS sequence"/>
</dbReference>
<sequence>MSDDVTQDYVELLAVLAGTAAELSWAAVRETRRDAQALQERLARAIKSPDWAPKDKAEWDHHTAVVNDEGKTIGYADETDPMVATLDPADGGKPGGEKLLNVGGDAWLAGSHAGTDKELDAVKITTAQYAREWLREKGWSVFGGERGAPEEQAADDAPVLVESGTAKVPDSAREVVVTGGDAQVAETVPVQVPGEGTVNGKQVSGWDELAPEMAEADTAPPDTGFSREEERLIGAGPTHSAPQSPGMSWD</sequence>
<feature type="region of interest" description="Disordered" evidence="1">
    <location>
        <begin position="213"/>
        <end position="250"/>
    </location>
</feature>
<dbReference type="RefSeq" id="WP_135010198.1">
    <property type="nucleotide sequence ID" value="NZ_SPNK01000003.1"/>
</dbReference>
<feature type="compositionally biased region" description="Polar residues" evidence="1">
    <location>
        <begin position="240"/>
        <end position="250"/>
    </location>
</feature>
<proteinExistence type="predicted"/>
<evidence type="ECO:0000313" key="2">
    <source>
        <dbReference type="EMBL" id="TFI02163.1"/>
    </source>
</evidence>
<organism evidence="2 3">
    <name type="scientific">Kocuria rhizophila</name>
    <dbReference type="NCBI Taxonomy" id="72000"/>
    <lineage>
        <taxon>Bacteria</taxon>
        <taxon>Bacillati</taxon>
        <taxon>Actinomycetota</taxon>
        <taxon>Actinomycetes</taxon>
        <taxon>Micrococcales</taxon>
        <taxon>Micrococcaceae</taxon>
        <taxon>Kocuria</taxon>
    </lineage>
</organism>
<comment type="caution">
    <text evidence="2">The sequence shown here is derived from an EMBL/GenBank/DDBJ whole genome shotgun (WGS) entry which is preliminary data.</text>
</comment>
<protein>
    <submittedName>
        <fullName evidence="2">Uncharacterized protein</fullName>
    </submittedName>
</protein>
<reference evidence="2 3" key="1">
    <citation type="submission" date="2019-03" db="EMBL/GenBank/DDBJ databases">
        <title>Genome Sequencing and Assembly of Various Microbes Isolated from Alder Root Nodule.</title>
        <authorList>
            <person name="Swanson E."/>
            <person name="Sevigny J.L."/>
            <person name="Pesce C."/>
            <person name="Davis I."/>
            <person name="Kleiner V."/>
            <person name="Tisa L."/>
        </authorList>
    </citation>
    <scope>NUCLEOTIDE SEQUENCE [LARGE SCALE GENOMIC DNA]</scope>
    <source>
        <strain evidence="2 3">4R-31</strain>
    </source>
</reference>
<name>A0AAX2SEW7_KOCRH</name>
<gene>
    <name evidence="2" type="ORF">E4P33_03715</name>
</gene>
<evidence type="ECO:0000256" key="1">
    <source>
        <dbReference type="SAM" id="MobiDB-lite"/>
    </source>
</evidence>
<dbReference type="EMBL" id="SPNK01000003">
    <property type="protein sequence ID" value="TFI02163.1"/>
    <property type="molecule type" value="Genomic_DNA"/>
</dbReference>
<accession>A0AAX2SEW7</accession>